<dbReference type="EMBL" id="LR796748">
    <property type="protein sequence ID" value="CAB4163424.1"/>
    <property type="molecule type" value="Genomic_DNA"/>
</dbReference>
<proteinExistence type="predicted"/>
<accession>A0A6J5P7C5</accession>
<evidence type="ECO:0000313" key="1">
    <source>
        <dbReference type="EMBL" id="CAB4163424.1"/>
    </source>
</evidence>
<organism evidence="1">
    <name type="scientific">uncultured Caudovirales phage</name>
    <dbReference type="NCBI Taxonomy" id="2100421"/>
    <lineage>
        <taxon>Viruses</taxon>
        <taxon>Duplodnaviria</taxon>
        <taxon>Heunggongvirae</taxon>
        <taxon>Uroviricota</taxon>
        <taxon>Caudoviricetes</taxon>
        <taxon>Peduoviridae</taxon>
        <taxon>Maltschvirus</taxon>
        <taxon>Maltschvirus maltsch</taxon>
    </lineage>
</organism>
<gene>
    <name evidence="1" type="ORF">UFOVP811_27</name>
</gene>
<reference evidence="1" key="1">
    <citation type="submission" date="2020-04" db="EMBL/GenBank/DDBJ databases">
        <authorList>
            <person name="Chiriac C."/>
            <person name="Salcher M."/>
            <person name="Ghai R."/>
            <person name="Kavagutti S V."/>
        </authorList>
    </citation>
    <scope>NUCLEOTIDE SEQUENCE</scope>
</reference>
<protein>
    <submittedName>
        <fullName evidence="1">Uncharacterized protein</fullName>
    </submittedName>
</protein>
<name>A0A6J5P7C5_9CAUD</name>
<sequence length="85" mass="9748">MADKRAKGRKLQAAPVKGDWLSKLVDNLEVKFAPPGWYTLTEVAQRLKIGRTATRNILNQKKAARQKFYHRTIDGRIVATTHYKL</sequence>